<keyword evidence="2" id="KW-0238">DNA-binding</keyword>
<dbReference type="GO" id="GO:0003677">
    <property type="term" value="F:DNA binding"/>
    <property type="evidence" value="ECO:0007669"/>
    <property type="project" value="UniProtKB-KW"/>
</dbReference>
<dbReference type="NCBIfam" id="TIGR01764">
    <property type="entry name" value="excise"/>
    <property type="match status" value="1"/>
</dbReference>
<protein>
    <submittedName>
        <fullName evidence="2">DNA-binding protein</fullName>
    </submittedName>
</protein>
<keyword evidence="3" id="KW-1185">Reference proteome</keyword>
<reference evidence="2 3" key="1">
    <citation type="submission" date="2019-01" db="EMBL/GenBank/DDBJ databases">
        <authorList>
            <person name="Chen W.-M."/>
        </authorList>
    </citation>
    <scope>NUCLEOTIDE SEQUENCE [LARGE SCALE GENOMIC DNA]</scope>
    <source>
        <strain evidence="2 3">CCP-6</strain>
    </source>
</reference>
<dbReference type="InterPro" id="IPR009061">
    <property type="entry name" value="DNA-bd_dom_put_sf"/>
</dbReference>
<feature type="domain" description="Helix-turn-helix" evidence="1">
    <location>
        <begin position="23"/>
        <end position="72"/>
    </location>
</feature>
<dbReference type="OrthoDB" id="9800023at2"/>
<dbReference type="InterPro" id="IPR010093">
    <property type="entry name" value="SinI_DNA-bd"/>
</dbReference>
<evidence type="ECO:0000313" key="3">
    <source>
        <dbReference type="Proteomes" id="UP000282957"/>
    </source>
</evidence>
<gene>
    <name evidence="2" type="ORF">EOD42_25590</name>
</gene>
<dbReference type="EMBL" id="SACL01000027">
    <property type="protein sequence ID" value="RVT89262.1"/>
    <property type="molecule type" value="Genomic_DNA"/>
</dbReference>
<dbReference type="RefSeq" id="WP_127790441.1">
    <property type="nucleotide sequence ID" value="NZ_SACL01000027.1"/>
</dbReference>
<comment type="caution">
    <text evidence="2">The sequence shown here is derived from an EMBL/GenBank/DDBJ whole genome shotgun (WGS) entry which is preliminary data.</text>
</comment>
<evidence type="ECO:0000313" key="2">
    <source>
        <dbReference type="EMBL" id="RVT89262.1"/>
    </source>
</evidence>
<dbReference type="SUPFAM" id="SSF46955">
    <property type="entry name" value="Putative DNA-binding domain"/>
    <property type="match status" value="1"/>
</dbReference>
<dbReference type="Pfam" id="PF12728">
    <property type="entry name" value="HTH_17"/>
    <property type="match status" value="1"/>
</dbReference>
<dbReference type="InterPro" id="IPR041657">
    <property type="entry name" value="HTH_17"/>
</dbReference>
<organism evidence="2 3">
    <name type="scientific">Rhodovarius crocodyli</name>
    <dbReference type="NCBI Taxonomy" id="1979269"/>
    <lineage>
        <taxon>Bacteria</taxon>
        <taxon>Pseudomonadati</taxon>
        <taxon>Pseudomonadota</taxon>
        <taxon>Alphaproteobacteria</taxon>
        <taxon>Acetobacterales</taxon>
        <taxon>Roseomonadaceae</taxon>
        <taxon>Rhodovarius</taxon>
    </lineage>
</organism>
<dbReference type="Proteomes" id="UP000282957">
    <property type="component" value="Unassembled WGS sequence"/>
</dbReference>
<accession>A0A437LV64</accession>
<name>A0A437LV64_9PROT</name>
<proteinExistence type="predicted"/>
<dbReference type="AlphaFoldDB" id="A0A437LV64"/>
<sequence>MTRPDSHMPPSPPERHLDADARFLTVAQVAQQLSCCTKTVRRMIDARELPIHRMGKRLIRIAASDVERFIRSSRA</sequence>
<evidence type="ECO:0000259" key="1">
    <source>
        <dbReference type="Pfam" id="PF12728"/>
    </source>
</evidence>